<protein>
    <submittedName>
        <fullName evidence="9">Cytochrome P450 oxidoreductase</fullName>
    </submittedName>
</protein>
<dbReference type="VEuPathDB" id="FungiDB:HMPREF1120_00731"/>
<evidence type="ECO:0000256" key="2">
    <source>
        <dbReference type="ARBA" id="ARBA00010617"/>
    </source>
</evidence>
<comment type="cofactor">
    <cofactor evidence="1 7">
        <name>heme</name>
        <dbReference type="ChEBI" id="CHEBI:30413"/>
    </cofactor>
</comment>
<dbReference type="SUPFAM" id="SSF48264">
    <property type="entry name" value="Cytochrome P450"/>
    <property type="match status" value="1"/>
</dbReference>
<dbReference type="InterPro" id="IPR050121">
    <property type="entry name" value="Cytochrome_P450_monoxygenase"/>
</dbReference>
<dbReference type="PRINTS" id="PR00385">
    <property type="entry name" value="P450"/>
</dbReference>
<feature type="binding site" description="axial binding residue" evidence="7">
    <location>
        <position position="459"/>
    </location>
    <ligand>
        <name>heme</name>
        <dbReference type="ChEBI" id="CHEBI:30413"/>
    </ligand>
    <ligandPart>
        <name>Fe</name>
        <dbReference type="ChEBI" id="CHEBI:18248"/>
    </ligandPart>
</feature>
<dbReference type="PANTHER" id="PTHR24305:SF190">
    <property type="entry name" value="P450, PUTATIVE (EUROFUNG)-RELATED"/>
    <property type="match status" value="1"/>
</dbReference>
<dbReference type="Pfam" id="PF00067">
    <property type="entry name" value="p450"/>
    <property type="match status" value="1"/>
</dbReference>
<accession>H6BK86</accession>
<dbReference type="GeneID" id="20305370"/>
<comment type="similarity">
    <text evidence="2 8">Belongs to the cytochrome P450 family.</text>
</comment>
<dbReference type="GO" id="GO:0004497">
    <property type="term" value="F:monooxygenase activity"/>
    <property type="evidence" value="ECO:0007669"/>
    <property type="project" value="UniProtKB-KW"/>
</dbReference>
<keyword evidence="5 7" id="KW-0408">Iron</keyword>
<name>H6BK86_EXODN</name>
<dbReference type="InParanoid" id="H6BK86"/>
<dbReference type="InterPro" id="IPR017972">
    <property type="entry name" value="Cyt_P450_CS"/>
</dbReference>
<dbReference type="GO" id="GO:0020037">
    <property type="term" value="F:heme binding"/>
    <property type="evidence" value="ECO:0007669"/>
    <property type="project" value="InterPro"/>
</dbReference>
<keyword evidence="3 7" id="KW-0479">Metal-binding</keyword>
<gene>
    <name evidence="9" type="ORF">HMPREF1120_00731</name>
</gene>
<dbReference type="HOGENOM" id="CLU_001570_14_0_1"/>
<evidence type="ECO:0000256" key="3">
    <source>
        <dbReference type="ARBA" id="ARBA00022723"/>
    </source>
</evidence>
<evidence type="ECO:0000256" key="6">
    <source>
        <dbReference type="ARBA" id="ARBA00023033"/>
    </source>
</evidence>
<evidence type="ECO:0000313" key="9">
    <source>
        <dbReference type="EMBL" id="EHY52520.1"/>
    </source>
</evidence>
<dbReference type="PROSITE" id="PS00086">
    <property type="entry name" value="CYTOCHROME_P450"/>
    <property type="match status" value="1"/>
</dbReference>
<dbReference type="FunFam" id="1.10.630.10:FF:000050">
    <property type="entry name" value="Cytochrome P450 monooxygenase"/>
    <property type="match status" value="1"/>
</dbReference>
<dbReference type="InterPro" id="IPR036396">
    <property type="entry name" value="Cyt_P450_sf"/>
</dbReference>
<keyword evidence="4 8" id="KW-0560">Oxidoreductase</keyword>
<dbReference type="EMBL" id="JH226130">
    <property type="protein sequence ID" value="EHY52520.1"/>
    <property type="molecule type" value="Genomic_DNA"/>
</dbReference>
<dbReference type="Proteomes" id="UP000007304">
    <property type="component" value="Unassembled WGS sequence"/>
</dbReference>
<dbReference type="STRING" id="858893.H6BK86"/>
<keyword evidence="7 8" id="KW-0349">Heme</keyword>
<proteinExistence type="inferred from homology"/>
<dbReference type="GO" id="GO:0005506">
    <property type="term" value="F:iron ion binding"/>
    <property type="evidence" value="ECO:0007669"/>
    <property type="project" value="InterPro"/>
</dbReference>
<keyword evidence="6 8" id="KW-0503">Monooxygenase</keyword>
<dbReference type="InterPro" id="IPR002401">
    <property type="entry name" value="Cyt_P450_E_grp-I"/>
</dbReference>
<evidence type="ECO:0000313" key="10">
    <source>
        <dbReference type="Proteomes" id="UP000007304"/>
    </source>
</evidence>
<evidence type="ECO:0000256" key="8">
    <source>
        <dbReference type="RuleBase" id="RU000461"/>
    </source>
</evidence>
<dbReference type="GO" id="GO:0016705">
    <property type="term" value="F:oxidoreductase activity, acting on paired donors, with incorporation or reduction of molecular oxygen"/>
    <property type="evidence" value="ECO:0007669"/>
    <property type="project" value="InterPro"/>
</dbReference>
<dbReference type="AlphaFoldDB" id="H6BK86"/>
<dbReference type="CDD" id="cd11060">
    <property type="entry name" value="CYP57A1-like"/>
    <property type="match status" value="1"/>
</dbReference>
<dbReference type="eggNOG" id="KOG0159">
    <property type="taxonomic scope" value="Eukaryota"/>
</dbReference>
<dbReference type="InterPro" id="IPR001128">
    <property type="entry name" value="Cyt_P450"/>
</dbReference>
<dbReference type="Gene3D" id="1.10.630.10">
    <property type="entry name" value="Cytochrome P450"/>
    <property type="match status" value="1"/>
</dbReference>
<organism evidence="9 10">
    <name type="scientific">Exophiala dermatitidis (strain ATCC 34100 / CBS 525.76 / NIH/UT8656)</name>
    <name type="common">Black yeast</name>
    <name type="synonym">Wangiella dermatitidis</name>
    <dbReference type="NCBI Taxonomy" id="858893"/>
    <lineage>
        <taxon>Eukaryota</taxon>
        <taxon>Fungi</taxon>
        <taxon>Dikarya</taxon>
        <taxon>Ascomycota</taxon>
        <taxon>Pezizomycotina</taxon>
        <taxon>Eurotiomycetes</taxon>
        <taxon>Chaetothyriomycetidae</taxon>
        <taxon>Chaetothyriales</taxon>
        <taxon>Herpotrichiellaceae</taxon>
        <taxon>Exophiala</taxon>
    </lineage>
</organism>
<keyword evidence="10" id="KW-1185">Reference proteome</keyword>
<evidence type="ECO:0000256" key="1">
    <source>
        <dbReference type="ARBA" id="ARBA00001971"/>
    </source>
</evidence>
<evidence type="ECO:0000256" key="5">
    <source>
        <dbReference type="ARBA" id="ARBA00023004"/>
    </source>
</evidence>
<reference evidence="9" key="1">
    <citation type="submission" date="2011-07" db="EMBL/GenBank/DDBJ databases">
        <title>The Genome Sequence of Exophiala (Wangiella) dermatitidis NIH/UT8656.</title>
        <authorList>
            <consortium name="The Broad Institute Genome Sequencing Platform"/>
            <person name="Cuomo C."/>
            <person name="Wang Z."/>
            <person name="Hunicke-Smith S."/>
            <person name="Szanislo P.J."/>
            <person name="Earl A."/>
            <person name="Young S.K."/>
            <person name="Zeng Q."/>
            <person name="Gargeya S."/>
            <person name="Fitzgerald M."/>
            <person name="Haas B."/>
            <person name="Abouelleil A."/>
            <person name="Alvarado L."/>
            <person name="Arachchi H.M."/>
            <person name="Berlin A."/>
            <person name="Brown A."/>
            <person name="Chapman S.B."/>
            <person name="Chen Z."/>
            <person name="Dunbar C."/>
            <person name="Freedman E."/>
            <person name="Gearin G."/>
            <person name="Gellesch M."/>
            <person name="Goldberg J."/>
            <person name="Griggs A."/>
            <person name="Gujja S."/>
            <person name="Heiman D."/>
            <person name="Howarth C."/>
            <person name="Larson L."/>
            <person name="Lui A."/>
            <person name="MacDonald P.J.P."/>
            <person name="Montmayeur A."/>
            <person name="Murphy C."/>
            <person name="Neiman D."/>
            <person name="Pearson M."/>
            <person name="Priest M."/>
            <person name="Roberts A."/>
            <person name="Saif S."/>
            <person name="Shea T."/>
            <person name="Shenoy N."/>
            <person name="Sisk P."/>
            <person name="Stolte C."/>
            <person name="Sykes S."/>
            <person name="Wortman J."/>
            <person name="Nusbaum C."/>
            <person name="Birren B."/>
        </authorList>
    </citation>
    <scope>NUCLEOTIDE SEQUENCE</scope>
    <source>
        <strain evidence="9">NIH/UT8656</strain>
    </source>
</reference>
<dbReference type="PANTHER" id="PTHR24305">
    <property type="entry name" value="CYTOCHROME P450"/>
    <property type="match status" value="1"/>
</dbReference>
<dbReference type="OrthoDB" id="3934656at2759"/>
<evidence type="ECO:0000256" key="4">
    <source>
        <dbReference type="ARBA" id="ARBA00023002"/>
    </source>
</evidence>
<dbReference type="OMA" id="FTTCITN"/>
<dbReference type="PRINTS" id="PR00463">
    <property type="entry name" value="EP450I"/>
</dbReference>
<evidence type="ECO:0000256" key="7">
    <source>
        <dbReference type="PIRSR" id="PIRSR602401-1"/>
    </source>
</evidence>
<sequence>MAQWQALQAQAKNISPGILAAVLVGGWIIWQAITYLKDPLRDVPGPFWARFTRLWYLKEIAGGRFEKMNVQLHNKYGPIVRIAPNYYSIDDVDAIRTIYGHGTHFVKGKWYVASANPKNEEPDLFTDLNPETHAARRRAVASMFSVTSLLAMEPQAVKCAQILVQRFTELAESHAPINLQVWLQYYAFDVIALITLNKRFGFLDTGKDNGGMIAALHSYLLYLSKVGVFHEWHNTFTRILSYLPSSSSGGMHYMGAFLHEQIREGQKQKTKSDLEKDESKPTDDFLTKMLRMHALQPDKFPMSAVFTTCGTNIAAGSDTTSVSLAAILYHLMRSPEKLEKLRREIDEAIEERGSKDMLSFQEAQKLPYLQACIKEALRVHPATGLPMVRVVPEGGAMIAGRYFPAKTEVGVNSWVAHANQRIFGPDAEEFVPERWLESPERTSEMNRYIMTFGAGSRTCIGKNISLLEISILIPELVRKFDFTLVDPDRPLEIENVWFVKQKNLECFVTERKGH</sequence>
<dbReference type="RefSeq" id="XP_009152981.1">
    <property type="nucleotide sequence ID" value="XM_009154733.1"/>
</dbReference>